<keyword evidence="2" id="KW-1185">Reference proteome</keyword>
<proteinExistence type="predicted"/>
<dbReference type="WBParaSite" id="SSTP_0000811100.1">
    <property type="protein sequence ID" value="SSTP_0000811100.1"/>
    <property type="gene ID" value="SSTP_0000811100"/>
</dbReference>
<dbReference type="PANTHER" id="PTHR37984">
    <property type="entry name" value="PROTEIN CBG26694"/>
    <property type="match status" value="1"/>
</dbReference>
<protein>
    <submittedName>
        <fullName evidence="3 4">Reverse transcriptase domain-containing protein</fullName>
    </submittedName>
</protein>
<evidence type="ECO:0000313" key="2">
    <source>
        <dbReference type="Proteomes" id="UP000035681"/>
    </source>
</evidence>
<dbReference type="SUPFAM" id="SSF56672">
    <property type="entry name" value="DNA/RNA polymerases"/>
    <property type="match status" value="1"/>
</dbReference>
<dbReference type="InterPro" id="IPR000477">
    <property type="entry name" value="RT_dom"/>
</dbReference>
<dbReference type="Proteomes" id="UP000035681">
    <property type="component" value="Unplaced"/>
</dbReference>
<dbReference type="InterPro" id="IPR043128">
    <property type="entry name" value="Rev_trsase/Diguanyl_cyclase"/>
</dbReference>
<dbReference type="InterPro" id="IPR043502">
    <property type="entry name" value="DNA/RNA_pol_sf"/>
</dbReference>
<dbReference type="STRING" id="6248.A0A0K0EF47"/>
<dbReference type="WBParaSite" id="TCONS_00013608.p1">
    <property type="protein sequence ID" value="TCONS_00013608.p1"/>
    <property type="gene ID" value="XLOC_008398"/>
</dbReference>
<feature type="domain" description="Reverse transcriptase" evidence="1">
    <location>
        <begin position="2"/>
        <end position="83"/>
    </location>
</feature>
<dbReference type="Pfam" id="PF00078">
    <property type="entry name" value="RVT_1"/>
    <property type="match status" value="1"/>
</dbReference>
<sequence>MKRLPFDLKVSSPYFQKNIDAALAHLDCTICYLDDILIVTKSNIIDHYNEVKQVFAALRNIGFKINFAKSTFCSTEIVFLSYVFNFHGYKPHCKNISAVKGIKPPIDVSQVHMFLEAVNYFRSHIHNAAKLEEPLTNLLCKNSKFCWTPAQQNFF</sequence>
<evidence type="ECO:0000313" key="4">
    <source>
        <dbReference type="WBParaSite" id="TCONS_00013608.p1"/>
    </source>
</evidence>
<accession>A0A0K0EF47</accession>
<dbReference type="Gene3D" id="3.30.70.270">
    <property type="match status" value="2"/>
</dbReference>
<organism evidence="3">
    <name type="scientific">Strongyloides stercoralis</name>
    <name type="common">Threadworm</name>
    <dbReference type="NCBI Taxonomy" id="6248"/>
    <lineage>
        <taxon>Eukaryota</taxon>
        <taxon>Metazoa</taxon>
        <taxon>Ecdysozoa</taxon>
        <taxon>Nematoda</taxon>
        <taxon>Chromadorea</taxon>
        <taxon>Rhabditida</taxon>
        <taxon>Tylenchina</taxon>
        <taxon>Panagrolaimomorpha</taxon>
        <taxon>Strongyloidoidea</taxon>
        <taxon>Strongyloididae</taxon>
        <taxon>Strongyloides</taxon>
    </lineage>
</organism>
<evidence type="ECO:0000259" key="1">
    <source>
        <dbReference type="Pfam" id="PF00078"/>
    </source>
</evidence>
<reference evidence="3" key="1">
    <citation type="submission" date="2015-08" db="UniProtKB">
        <authorList>
            <consortium name="WormBaseParasite"/>
        </authorList>
    </citation>
    <scope>IDENTIFICATION</scope>
</reference>
<dbReference type="AlphaFoldDB" id="A0A0K0EF47"/>
<dbReference type="PANTHER" id="PTHR37984:SF5">
    <property type="entry name" value="PROTEIN NYNRIN-LIKE"/>
    <property type="match status" value="1"/>
</dbReference>
<name>A0A0K0EF47_STRER</name>
<evidence type="ECO:0000313" key="3">
    <source>
        <dbReference type="WBParaSite" id="SSTP_0000811100.1"/>
    </source>
</evidence>
<dbReference type="InterPro" id="IPR050951">
    <property type="entry name" value="Retrovirus_Pol_polyprotein"/>
</dbReference>